<dbReference type="Gene3D" id="3.40.50.2000">
    <property type="entry name" value="Glycogen Phosphorylase B"/>
    <property type="match status" value="2"/>
</dbReference>
<dbReference type="OrthoDB" id="9808936at2"/>
<dbReference type="PANTHER" id="PTHR21015">
    <property type="entry name" value="UDP-N-ACETYLGLUCOSAMINE--N-ACETYLMURAMYL-(PENTAPEPTIDE) PYROPHOSPHORYL-UNDECAPRENOL N-ACETYLGLUCOSAMINE TRANSFERASE 1"/>
    <property type="match status" value="1"/>
</dbReference>
<dbReference type="GO" id="GO:0051301">
    <property type="term" value="P:cell division"/>
    <property type="evidence" value="ECO:0007669"/>
    <property type="project" value="UniProtKB-KW"/>
</dbReference>
<comment type="caution">
    <text evidence="14">The sequence shown here is derived from an EMBL/GenBank/DDBJ whole genome shotgun (WGS) entry which is preliminary data.</text>
</comment>
<dbReference type="GO" id="GO:0008360">
    <property type="term" value="P:regulation of cell shape"/>
    <property type="evidence" value="ECO:0007669"/>
    <property type="project" value="UniProtKB-KW"/>
</dbReference>
<dbReference type="InterPro" id="IPR007235">
    <property type="entry name" value="Glyco_trans_28_C"/>
</dbReference>
<evidence type="ECO:0000256" key="8">
    <source>
        <dbReference type="ARBA" id="ARBA00023306"/>
    </source>
</evidence>
<dbReference type="EMBL" id="PDEM01000009">
    <property type="protein sequence ID" value="PHZ85598.1"/>
    <property type="molecule type" value="Genomic_DNA"/>
</dbReference>
<keyword evidence="8 10" id="KW-0131">Cell cycle</keyword>
<dbReference type="InterPro" id="IPR006009">
    <property type="entry name" value="GlcNAc_MurG"/>
</dbReference>
<keyword evidence="3 10" id="KW-0328">Glycosyltransferase</keyword>
<evidence type="ECO:0000256" key="9">
    <source>
        <dbReference type="ARBA" id="ARBA00023316"/>
    </source>
</evidence>
<feature type="binding site" evidence="10">
    <location>
        <position position="129"/>
    </location>
    <ligand>
        <name>UDP-N-acetyl-alpha-D-glucosamine</name>
        <dbReference type="ChEBI" id="CHEBI:57705"/>
    </ligand>
</feature>
<feature type="binding site" evidence="10">
    <location>
        <position position="256"/>
    </location>
    <ligand>
        <name>UDP-N-acetyl-alpha-D-glucosamine</name>
        <dbReference type="ChEBI" id="CHEBI:57705"/>
    </ligand>
</feature>
<dbReference type="AlphaFoldDB" id="A0A2G4YTD6"/>
<dbReference type="Pfam" id="PF03033">
    <property type="entry name" value="Glyco_transf_28"/>
    <property type="match status" value="1"/>
</dbReference>
<evidence type="ECO:0000259" key="13">
    <source>
        <dbReference type="Pfam" id="PF04101"/>
    </source>
</evidence>
<dbReference type="PANTHER" id="PTHR21015:SF22">
    <property type="entry name" value="GLYCOSYLTRANSFERASE"/>
    <property type="match status" value="1"/>
</dbReference>
<proteinExistence type="inferred from homology"/>
<keyword evidence="6 10" id="KW-0573">Peptidoglycan synthesis</keyword>
<dbReference type="GO" id="GO:0005975">
    <property type="term" value="P:carbohydrate metabolic process"/>
    <property type="evidence" value="ECO:0007669"/>
    <property type="project" value="InterPro"/>
</dbReference>
<keyword evidence="9 10" id="KW-0961">Cell wall biogenesis/degradation</keyword>
<feature type="binding site" evidence="10">
    <location>
        <position position="301"/>
    </location>
    <ligand>
        <name>UDP-N-acetyl-alpha-D-glucosamine</name>
        <dbReference type="ChEBI" id="CHEBI:57705"/>
    </ligand>
</feature>
<evidence type="ECO:0000256" key="1">
    <source>
        <dbReference type="ARBA" id="ARBA00022475"/>
    </source>
</evidence>
<keyword evidence="2 10" id="KW-0132">Cell division</keyword>
<reference evidence="14 15" key="1">
    <citation type="submission" date="2017-10" db="EMBL/GenBank/DDBJ databases">
        <title>Frigbacter circumglobatus gen. nov. sp. nov., isolated from sediment cultured in situ.</title>
        <authorList>
            <person name="Zhao Z."/>
        </authorList>
    </citation>
    <scope>NUCLEOTIDE SEQUENCE [LARGE SCALE GENOMIC DNA]</scope>
    <source>
        <strain evidence="14 15">ZYL</strain>
    </source>
</reference>
<evidence type="ECO:0000256" key="7">
    <source>
        <dbReference type="ARBA" id="ARBA00023136"/>
    </source>
</evidence>
<dbReference type="RefSeq" id="WP_099471181.1">
    <property type="nucleotide sequence ID" value="NZ_CP041025.1"/>
</dbReference>
<evidence type="ECO:0000256" key="4">
    <source>
        <dbReference type="ARBA" id="ARBA00022679"/>
    </source>
</evidence>
<organism evidence="14 15">
    <name type="scientific">Paremcibacter congregatus</name>
    <dbReference type="NCBI Taxonomy" id="2043170"/>
    <lineage>
        <taxon>Bacteria</taxon>
        <taxon>Pseudomonadati</taxon>
        <taxon>Pseudomonadota</taxon>
        <taxon>Alphaproteobacteria</taxon>
        <taxon>Emcibacterales</taxon>
        <taxon>Emcibacteraceae</taxon>
        <taxon>Paremcibacter</taxon>
    </lineage>
</organism>
<gene>
    <name evidence="10 14" type="primary">murG</name>
    <name evidence="14" type="ORF">CRD36_02590</name>
</gene>
<evidence type="ECO:0000256" key="5">
    <source>
        <dbReference type="ARBA" id="ARBA00022960"/>
    </source>
</evidence>
<feature type="binding site" evidence="10">
    <location>
        <position position="200"/>
    </location>
    <ligand>
        <name>UDP-N-acetyl-alpha-D-glucosamine</name>
        <dbReference type="ChEBI" id="CHEBI:57705"/>
    </ligand>
</feature>
<dbReference type="GO" id="GO:0009252">
    <property type="term" value="P:peptidoglycan biosynthetic process"/>
    <property type="evidence" value="ECO:0007669"/>
    <property type="project" value="UniProtKB-UniRule"/>
</dbReference>
<comment type="catalytic activity">
    <reaction evidence="10">
        <text>di-trans,octa-cis-undecaprenyl diphospho-N-acetyl-alpha-D-muramoyl-L-alanyl-D-glutamyl-meso-2,6-diaminopimeloyl-D-alanyl-D-alanine + UDP-N-acetyl-alpha-D-glucosamine = di-trans,octa-cis-undecaprenyl diphospho-[N-acetyl-alpha-D-glucosaminyl-(1-&gt;4)]-N-acetyl-alpha-D-muramoyl-L-alanyl-D-glutamyl-meso-2,6-diaminopimeloyl-D-alanyl-D-alanine + UDP + H(+)</text>
        <dbReference type="Rhea" id="RHEA:31227"/>
        <dbReference type="ChEBI" id="CHEBI:15378"/>
        <dbReference type="ChEBI" id="CHEBI:57705"/>
        <dbReference type="ChEBI" id="CHEBI:58223"/>
        <dbReference type="ChEBI" id="CHEBI:61387"/>
        <dbReference type="ChEBI" id="CHEBI:61388"/>
        <dbReference type="EC" id="2.4.1.227"/>
    </reaction>
</comment>
<feature type="domain" description="Glycosyl transferase family 28 C-terminal" evidence="13">
    <location>
        <begin position="194"/>
        <end position="346"/>
    </location>
</feature>
<keyword evidence="15" id="KW-1185">Reference proteome</keyword>
<dbReference type="NCBIfam" id="TIGR01133">
    <property type="entry name" value="murG"/>
    <property type="match status" value="1"/>
</dbReference>
<keyword evidence="7 10" id="KW-0472">Membrane</keyword>
<dbReference type="FunCoup" id="A0A2G4YTD6">
    <property type="interactions" value="298"/>
</dbReference>
<dbReference type="GO" id="GO:0050511">
    <property type="term" value="F:undecaprenyldiphospho-muramoylpentapeptide beta-N-acetylglucosaminyltransferase activity"/>
    <property type="evidence" value="ECO:0007669"/>
    <property type="project" value="UniProtKB-UniRule"/>
</dbReference>
<feature type="binding site" evidence="10">
    <location>
        <position position="172"/>
    </location>
    <ligand>
        <name>UDP-N-acetyl-alpha-D-glucosamine</name>
        <dbReference type="ChEBI" id="CHEBI:57705"/>
    </ligand>
</feature>
<dbReference type="Proteomes" id="UP000229730">
    <property type="component" value="Unassembled WGS sequence"/>
</dbReference>
<dbReference type="Pfam" id="PF04101">
    <property type="entry name" value="Glyco_tran_28_C"/>
    <property type="match status" value="1"/>
</dbReference>
<dbReference type="EC" id="2.4.1.227" evidence="10"/>
<comment type="similarity">
    <text evidence="10">Belongs to the glycosyltransferase 28 family. MurG subfamily.</text>
</comment>
<evidence type="ECO:0000256" key="11">
    <source>
        <dbReference type="SAM" id="MobiDB-lite"/>
    </source>
</evidence>
<comment type="subcellular location">
    <subcellularLocation>
        <location evidence="10">Cell membrane</location>
        <topology evidence="10">Peripheral membrane protein</topology>
        <orientation evidence="10">Cytoplasmic side</orientation>
    </subcellularLocation>
</comment>
<evidence type="ECO:0000313" key="15">
    <source>
        <dbReference type="Proteomes" id="UP000229730"/>
    </source>
</evidence>
<dbReference type="GO" id="GO:0051991">
    <property type="term" value="F:UDP-N-acetyl-D-glucosamine:N-acetylmuramoyl-L-alanyl-D-glutamyl-meso-2,6-diaminopimelyl-D-alanyl-D-alanine-diphosphoundecaprenol 4-beta-N-acetylglucosaminlytransferase activity"/>
    <property type="evidence" value="ECO:0007669"/>
    <property type="project" value="RHEA"/>
</dbReference>
<protein>
    <recommendedName>
        <fullName evidence="10">UDP-N-acetylglucosamine--N-acetylmuramyl-(pentapeptide) pyrophosphoryl-undecaprenol N-acetylglucosamine transferase</fullName>
        <ecNumber evidence="10">2.4.1.227</ecNumber>
    </recommendedName>
    <alternativeName>
        <fullName evidence="10">Undecaprenyl-PP-MurNAc-pentapeptide-UDPGlcNAc GlcNAc transferase</fullName>
    </alternativeName>
</protein>
<comment type="pathway">
    <text evidence="10">Cell wall biogenesis; peptidoglycan biosynthesis.</text>
</comment>
<evidence type="ECO:0000256" key="10">
    <source>
        <dbReference type="HAMAP-Rule" id="MF_00033"/>
    </source>
</evidence>
<dbReference type="GO" id="GO:0071555">
    <property type="term" value="P:cell wall organization"/>
    <property type="evidence" value="ECO:0007669"/>
    <property type="project" value="UniProtKB-KW"/>
</dbReference>
<comment type="caution">
    <text evidence="10">Lacks conserved residue(s) required for the propagation of feature annotation.</text>
</comment>
<sequence length="428" mass="46833">MKRRRTSHIVLAAGGTGGHVFPASALKDELISRGHQVSLVTDVRGYGYKDHFNGAKIYKINSTSFAGRGLFGKILALPKIILSVLQARSLLKTMPRRPGVVVGFGGYPSFPAIRAAASLGIPTCLHEQNAVLGRVNRLMAKSVDAVGLSFEKTRKAEFEKYEHVVVTGNPVRKEVVELGDKFYPDIGEDRIFRILVIGGSQGASIFGEVVPQAISTLPRALQRRLQITQQCRAEDIDRVRAIYAETKIAVELSTFIPNIPECLEWAHLVIGRAGASTIAELTAAGRAGILVPYPHATDNHQIENAREMVINGGAWLFNQKEFNAAELAKLLQRLAKRPRDVWRASEDARKVGKPYATKDLADLVERLALVKGSWKSIKTHDEDPAVLTVKVVPVPDPMSDTATDEPSAAQEDKEVVKAPIPNPLKVLR</sequence>
<dbReference type="CDD" id="cd03785">
    <property type="entry name" value="GT28_MurG"/>
    <property type="match status" value="1"/>
</dbReference>
<evidence type="ECO:0000313" key="14">
    <source>
        <dbReference type="EMBL" id="PHZ85598.1"/>
    </source>
</evidence>
<dbReference type="UniPathway" id="UPA00219"/>
<dbReference type="InterPro" id="IPR004276">
    <property type="entry name" value="GlycoTrans_28_N"/>
</dbReference>
<evidence type="ECO:0000256" key="6">
    <source>
        <dbReference type="ARBA" id="ARBA00022984"/>
    </source>
</evidence>
<evidence type="ECO:0000256" key="3">
    <source>
        <dbReference type="ARBA" id="ARBA00022676"/>
    </source>
</evidence>
<name>A0A2G4YTD6_9PROT</name>
<feature type="region of interest" description="Disordered" evidence="11">
    <location>
        <begin position="394"/>
        <end position="428"/>
    </location>
</feature>
<keyword evidence="5 10" id="KW-0133">Cell shape</keyword>
<feature type="binding site" evidence="10">
    <location>
        <begin position="16"/>
        <end position="18"/>
    </location>
    <ligand>
        <name>UDP-N-acetyl-alpha-D-glucosamine</name>
        <dbReference type="ChEBI" id="CHEBI:57705"/>
    </ligand>
</feature>
<dbReference type="HAMAP" id="MF_00033">
    <property type="entry name" value="MurG"/>
    <property type="match status" value="1"/>
</dbReference>
<evidence type="ECO:0000259" key="12">
    <source>
        <dbReference type="Pfam" id="PF03033"/>
    </source>
</evidence>
<keyword evidence="4 10" id="KW-0808">Transferase</keyword>
<evidence type="ECO:0000256" key="2">
    <source>
        <dbReference type="ARBA" id="ARBA00022618"/>
    </source>
</evidence>
<accession>A0A2G4YTD6</accession>
<dbReference type="GO" id="GO:0005886">
    <property type="term" value="C:plasma membrane"/>
    <property type="evidence" value="ECO:0007669"/>
    <property type="project" value="UniProtKB-SubCell"/>
</dbReference>
<feature type="domain" description="Glycosyltransferase family 28 N-terminal" evidence="12">
    <location>
        <begin position="9"/>
        <end position="146"/>
    </location>
</feature>
<dbReference type="SUPFAM" id="SSF53756">
    <property type="entry name" value="UDP-Glycosyltransferase/glycogen phosphorylase"/>
    <property type="match status" value="1"/>
</dbReference>
<comment type="function">
    <text evidence="10">Cell wall formation. Catalyzes the transfer of a GlcNAc subunit on undecaprenyl-pyrophosphoryl-MurNAc-pentapeptide (lipid intermediate I) to form undecaprenyl-pyrophosphoryl-MurNAc-(pentapeptide)GlcNAc (lipid intermediate II).</text>
</comment>
<keyword evidence="1 10" id="KW-1003">Cell membrane</keyword>
<dbReference type="InParanoid" id="A0A2G4YTD6"/>